<keyword evidence="6" id="KW-0336">GPI-anchor</keyword>
<evidence type="ECO:0000313" key="20">
    <source>
        <dbReference type="Proteomes" id="UP000028760"/>
    </source>
</evidence>
<reference evidence="20" key="1">
    <citation type="submission" date="2013-10" db="EMBL/GenBank/DDBJ databases">
        <authorList>
            <person name="Schartl M."/>
            <person name="Warren W."/>
        </authorList>
    </citation>
    <scope>NUCLEOTIDE SEQUENCE [LARGE SCALE GENOMIC DNA]</scope>
    <source>
        <strain evidence="20">female</strain>
    </source>
</reference>
<evidence type="ECO:0000256" key="1">
    <source>
        <dbReference type="ARBA" id="ARBA00001947"/>
    </source>
</evidence>
<dbReference type="PANTHER" id="PTHR18952:SF95">
    <property type="entry name" value="CARBONIC ANHYDRASE 4"/>
    <property type="match status" value="1"/>
</dbReference>
<keyword evidence="11" id="KW-1015">Disulfide bond</keyword>
<dbReference type="GeneID" id="103133840"/>
<evidence type="ECO:0000256" key="11">
    <source>
        <dbReference type="ARBA" id="ARBA00023157"/>
    </source>
</evidence>
<dbReference type="CTD" id="555196"/>
<dbReference type="GO" id="GO:0004089">
    <property type="term" value="F:carbonate dehydratase activity"/>
    <property type="evidence" value="ECO:0007669"/>
    <property type="project" value="UniProtKB-UniRule"/>
</dbReference>
<keyword evidence="14" id="KW-0449">Lipoprotein</keyword>
<dbReference type="GeneTree" id="ENSGT00940000155690"/>
<keyword evidence="10" id="KW-0472">Membrane</keyword>
<comment type="catalytic activity">
    <reaction evidence="16">
        <text>hydrogencarbonate + H(+) = CO2 + H2O</text>
        <dbReference type="Rhea" id="RHEA:10748"/>
        <dbReference type="ChEBI" id="CHEBI:15377"/>
        <dbReference type="ChEBI" id="CHEBI:15378"/>
        <dbReference type="ChEBI" id="CHEBI:16526"/>
        <dbReference type="ChEBI" id="CHEBI:17544"/>
        <dbReference type="EC" id="4.2.1.1"/>
    </reaction>
    <physiologicalReaction direction="left-to-right" evidence="16">
        <dbReference type="Rhea" id="RHEA:10749"/>
    </physiologicalReaction>
    <physiologicalReaction direction="right-to-left" evidence="16">
        <dbReference type="Rhea" id="RHEA:10750"/>
    </physiologicalReaction>
</comment>
<dbReference type="RefSeq" id="XP_007545836.1">
    <property type="nucleotide sequence ID" value="XM_007545774.2"/>
</dbReference>
<keyword evidence="9 17" id="KW-0862">Zinc</keyword>
<dbReference type="Gene3D" id="3.10.200.10">
    <property type="entry name" value="Alpha carbonic anhydrase"/>
    <property type="match status" value="1"/>
</dbReference>
<dbReference type="PANTHER" id="PTHR18952">
    <property type="entry name" value="CARBONIC ANHYDRASE"/>
    <property type="match status" value="1"/>
</dbReference>
<evidence type="ECO:0000256" key="4">
    <source>
        <dbReference type="ARBA" id="ARBA00011736"/>
    </source>
</evidence>
<evidence type="ECO:0000256" key="8">
    <source>
        <dbReference type="ARBA" id="ARBA00022729"/>
    </source>
</evidence>
<evidence type="ECO:0000256" key="9">
    <source>
        <dbReference type="ARBA" id="ARBA00022833"/>
    </source>
</evidence>
<dbReference type="eggNOG" id="KOG0382">
    <property type="taxonomic scope" value="Eukaryota"/>
</dbReference>
<dbReference type="PROSITE" id="PS00162">
    <property type="entry name" value="ALPHA_CA_1"/>
    <property type="match status" value="1"/>
</dbReference>
<keyword evidence="20" id="KW-1185">Reference proteome</keyword>
<dbReference type="GO" id="GO:0008270">
    <property type="term" value="F:zinc ion binding"/>
    <property type="evidence" value="ECO:0007669"/>
    <property type="project" value="UniProtKB-UniRule"/>
</dbReference>
<feature type="domain" description="Alpha-carbonic anhydrase" evidence="18">
    <location>
        <begin position="45"/>
        <end position="306"/>
    </location>
</feature>
<reference evidence="19" key="2">
    <citation type="submission" date="2025-08" db="UniProtKB">
        <authorList>
            <consortium name="Ensembl"/>
        </authorList>
    </citation>
    <scope>IDENTIFICATION</scope>
</reference>
<keyword evidence="5" id="KW-1003">Cell membrane</keyword>
<evidence type="ECO:0000256" key="16">
    <source>
        <dbReference type="ARBA" id="ARBA00049061"/>
    </source>
</evidence>
<dbReference type="AlphaFoldDB" id="A0A087YKM6"/>
<dbReference type="InterPro" id="IPR041874">
    <property type="entry name" value="CA4/CA15"/>
</dbReference>
<keyword evidence="12" id="KW-0325">Glycoprotein</keyword>
<evidence type="ECO:0000256" key="17">
    <source>
        <dbReference type="RuleBase" id="RU367011"/>
    </source>
</evidence>
<evidence type="ECO:0000256" key="7">
    <source>
        <dbReference type="ARBA" id="ARBA00022723"/>
    </source>
</evidence>
<evidence type="ECO:0000259" key="18">
    <source>
        <dbReference type="PROSITE" id="PS51144"/>
    </source>
</evidence>
<organism evidence="19 20">
    <name type="scientific">Poecilia formosa</name>
    <name type="common">Amazon molly</name>
    <name type="synonym">Limia formosa</name>
    <dbReference type="NCBI Taxonomy" id="48698"/>
    <lineage>
        <taxon>Eukaryota</taxon>
        <taxon>Metazoa</taxon>
        <taxon>Chordata</taxon>
        <taxon>Craniata</taxon>
        <taxon>Vertebrata</taxon>
        <taxon>Euteleostomi</taxon>
        <taxon>Actinopterygii</taxon>
        <taxon>Neopterygii</taxon>
        <taxon>Teleostei</taxon>
        <taxon>Neoteleostei</taxon>
        <taxon>Acanthomorphata</taxon>
        <taxon>Ovalentaria</taxon>
        <taxon>Atherinomorphae</taxon>
        <taxon>Cyprinodontiformes</taxon>
        <taxon>Poeciliidae</taxon>
        <taxon>Poeciliinae</taxon>
        <taxon>Poecilia</taxon>
    </lineage>
</organism>
<evidence type="ECO:0000256" key="14">
    <source>
        <dbReference type="ARBA" id="ARBA00023288"/>
    </source>
</evidence>
<dbReference type="KEGG" id="pfor:103133840"/>
<evidence type="ECO:0000256" key="13">
    <source>
        <dbReference type="ARBA" id="ARBA00023239"/>
    </source>
</evidence>
<evidence type="ECO:0000313" key="19">
    <source>
        <dbReference type="Ensembl" id="ENSPFOP00000018579.2"/>
    </source>
</evidence>
<dbReference type="STRING" id="48698.ENSPFOP00000018579"/>
<keyword evidence="7 17" id="KW-0479">Metal-binding</keyword>
<keyword evidence="13 17" id="KW-0456">Lyase</keyword>
<accession>A0A087YKM6</accession>
<dbReference type="SMART" id="SM01057">
    <property type="entry name" value="Carb_anhydrase"/>
    <property type="match status" value="1"/>
</dbReference>
<dbReference type="Ensembl" id="ENSPFOT00000018601.2">
    <property type="protein sequence ID" value="ENSPFOP00000018579.2"/>
    <property type="gene ID" value="ENSPFOG00000018464.2"/>
</dbReference>
<keyword evidence="8" id="KW-0732">Signal</keyword>
<comment type="function">
    <text evidence="17">Reversible hydration of carbon dioxide.</text>
</comment>
<comment type="function">
    <text evidence="15">Catalyzes the reversible hydration of carbon dioxide into bicarbonate and protons and thus is essential to maintaining intracellular and extracellular pH. May stimulate the sodium/bicarbonate transporter activity of SLC4A4 that acts in pH homeostasis. It is essential for acid overload removal from the retina and retina epithelium, and acid release in the choriocapillaris in the choroid.</text>
</comment>
<evidence type="ECO:0000256" key="5">
    <source>
        <dbReference type="ARBA" id="ARBA00022475"/>
    </source>
</evidence>
<dbReference type="GO" id="GO:0098552">
    <property type="term" value="C:side of membrane"/>
    <property type="evidence" value="ECO:0007669"/>
    <property type="project" value="UniProtKB-KW"/>
</dbReference>
<evidence type="ECO:0000256" key="2">
    <source>
        <dbReference type="ARBA" id="ARBA00004609"/>
    </source>
</evidence>
<dbReference type="GO" id="GO:0005886">
    <property type="term" value="C:plasma membrane"/>
    <property type="evidence" value="ECO:0007669"/>
    <property type="project" value="UniProtKB-SubCell"/>
</dbReference>
<dbReference type="InterPro" id="IPR036398">
    <property type="entry name" value="CA_dom_sf"/>
</dbReference>
<dbReference type="OMA" id="AVEFHLH"/>
<comment type="subunit">
    <text evidence="4">Interacts with SLC4A4.</text>
</comment>
<evidence type="ECO:0000256" key="6">
    <source>
        <dbReference type="ARBA" id="ARBA00022622"/>
    </source>
</evidence>
<evidence type="ECO:0000256" key="3">
    <source>
        <dbReference type="ARBA" id="ARBA00010718"/>
    </source>
</evidence>
<dbReference type="CDD" id="cd03117">
    <property type="entry name" value="alpha_CA_IV_XV_like"/>
    <property type="match status" value="1"/>
</dbReference>
<reference evidence="19" key="3">
    <citation type="submission" date="2025-09" db="UniProtKB">
        <authorList>
            <consortium name="Ensembl"/>
        </authorList>
    </citation>
    <scope>IDENTIFICATION</scope>
</reference>
<comment type="cofactor">
    <cofactor evidence="1 17">
        <name>Zn(2+)</name>
        <dbReference type="ChEBI" id="CHEBI:29105"/>
    </cofactor>
</comment>
<evidence type="ECO:0000256" key="12">
    <source>
        <dbReference type="ARBA" id="ARBA00023180"/>
    </source>
</evidence>
<dbReference type="SUPFAM" id="SSF51069">
    <property type="entry name" value="Carbonic anhydrase"/>
    <property type="match status" value="1"/>
</dbReference>
<dbReference type="EC" id="4.2.1.1" evidence="17"/>
<dbReference type="EMBL" id="AYCK01001956">
    <property type="status" value="NOT_ANNOTATED_CDS"/>
    <property type="molecule type" value="Genomic_DNA"/>
</dbReference>
<comment type="similarity">
    <text evidence="3 17">Belongs to the alpha-carbonic anhydrase family.</text>
</comment>
<evidence type="ECO:0000256" key="15">
    <source>
        <dbReference type="ARBA" id="ARBA00045603"/>
    </source>
</evidence>
<dbReference type="Proteomes" id="UP000028760">
    <property type="component" value="Unassembled WGS sequence"/>
</dbReference>
<protein>
    <recommendedName>
        <fullName evidence="17">Carbonic anhydrase</fullName>
        <ecNumber evidence="17">4.2.1.1</ecNumber>
    </recommendedName>
</protein>
<dbReference type="FunFam" id="3.10.200.10:FF:000003">
    <property type="entry name" value="Carbonic anhydrase 12"/>
    <property type="match status" value="1"/>
</dbReference>
<proteinExistence type="inferred from homology"/>
<dbReference type="InterPro" id="IPR001148">
    <property type="entry name" value="CA_dom"/>
</dbReference>
<dbReference type="Pfam" id="PF00194">
    <property type="entry name" value="Carb_anhydrase"/>
    <property type="match status" value="1"/>
</dbReference>
<dbReference type="EMBL" id="AYCK01001955">
    <property type="status" value="NOT_ANNOTATED_CDS"/>
    <property type="molecule type" value="Genomic_DNA"/>
</dbReference>
<dbReference type="InterPro" id="IPR023561">
    <property type="entry name" value="Carbonic_anhydrase_a-class"/>
</dbReference>
<evidence type="ECO:0000256" key="10">
    <source>
        <dbReference type="ARBA" id="ARBA00023136"/>
    </source>
</evidence>
<dbReference type="PROSITE" id="PS51144">
    <property type="entry name" value="ALPHA_CA_2"/>
    <property type="match status" value="1"/>
</dbReference>
<comment type="subcellular location">
    <subcellularLocation>
        <location evidence="2">Cell membrane</location>
        <topology evidence="2">Lipid-anchor</topology>
        <topology evidence="2">GPI-anchor</topology>
    </subcellularLocation>
</comment>
<dbReference type="InterPro" id="IPR018338">
    <property type="entry name" value="Carbonic_anhydrase_a-class_CS"/>
</dbReference>
<name>A0A087YKM6_POEFO</name>
<sequence>MRSHRRESSHCVAFSRLIQRRSNMQQLLILPVLLASFCTVCAGAGGWCYYSQSTCDHPCSVPEKWPGGYMDCGGKSQSPINIVTRKTVKDERLTPIEFKNYQQTFKNSITNNGHSVKVNIPITCTISGGDLSTTYKAVQFHLHWGKDGGPGSEHTVDGEQYPMELHIVHMKSNYADLTTALRDPNGVAVLGFFYEVSKSPNRMYDTIISGVESVASKNVSFSLPSISLAQLIPPEQKLTSYYRYKGSLTTPPCSESVVWTVFETPIPLSMDQMKAFSKVQFYDGKSMANNFRPVQPLNGRLVYRSAGATLWVSSALLAAALTTALGLSQPN</sequence>
<dbReference type="OrthoDB" id="429145at2759"/>